<evidence type="ECO:0000256" key="1">
    <source>
        <dbReference type="ARBA" id="ARBA00004141"/>
    </source>
</evidence>
<dbReference type="Gene3D" id="1.10.357.20">
    <property type="entry name" value="SLC41 divalent cation transporters, integral membrane domain"/>
    <property type="match status" value="1"/>
</dbReference>
<dbReference type="GO" id="GO:0005886">
    <property type="term" value="C:plasma membrane"/>
    <property type="evidence" value="ECO:0007669"/>
    <property type="project" value="UniProtKB-SubCell"/>
</dbReference>
<evidence type="ECO:0000256" key="5">
    <source>
        <dbReference type="ARBA" id="ARBA00022842"/>
    </source>
</evidence>
<dbReference type="PROSITE" id="PS51371">
    <property type="entry name" value="CBS"/>
    <property type="match status" value="2"/>
</dbReference>
<dbReference type="Pfam" id="PF03448">
    <property type="entry name" value="MgtE_N"/>
    <property type="match status" value="1"/>
</dbReference>
<proteinExistence type="inferred from homology"/>
<dbReference type="InterPro" id="IPR006669">
    <property type="entry name" value="MgtE_transporter"/>
</dbReference>
<evidence type="ECO:0000256" key="6">
    <source>
        <dbReference type="ARBA" id="ARBA00022989"/>
    </source>
</evidence>
<keyword evidence="6 9" id="KW-1133">Transmembrane helix</keyword>
<dbReference type="PANTHER" id="PTHR41394">
    <property type="entry name" value="MAGNESIUM TRANSPORTER MGTE"/>
    <property type="match status" value="1"/>
</dbReference>
<dbReference type="SUPFAM" id="SSF158791">
    <property type="entry name" value="MgtE N-terminal domain-like"/>
    <property type="match status" value="1"/>
</dbReference>
<feature type="domain" description="CBS" evidence="10">
    <location>
        <begin position="157"/>
        <end position="220"/>
    </location>
</feature>
<dbReference type="SUPFAM" id="SSF161093">
    <property type="entry name" value="MgtE membrane domain-like"/>
    <property type="match status" value="1"/>
</dbReference>
<dbReference type="InterPro" id="IPR006668">
    <property type="entry name" value="Mg_transptr_MgtE_intracell_dom"/>
</dbReference>
<keyword evidence="7 9" id="KW-0472">Membrane</keyword>
<dbReference type="Pfam" id="PF00571">
    <property type="entry name" value="CBS"/>
    <property type="match status" value="2"/>
</dbReference>
<dbReference type="InterPro" id="IPR006667">
    <property type="entry name" value="SLC41_membr_dom"/>
</dbReference>
<feature type="transmembrane region" description="Helical" evidence="9">
    <location>
        <begin position="379"/>
        <end position="399"/>
    </location>
</feature>
<gene>
    <name evidence="11" type="primary">mgtE</name>
    <name evidence="11" type="ORF">HUK65_09530</name>
</gene>
<keyword evidence="8" id="KW-0129">CBS domain</keyword>
<keyword evidence="9" id="KW-0479">Metal-binding</keyword>
<evidence type="ECO:0000256" key="8">
    <source>
        <dbReference type="PROSITE-ProRule" id="PRU00703"/>
    </source>
</evidence>
<comment type="caution">
    <text evidence="11">The sequence shown here is derived from an EMBL/GenBank/DDBJ whole genome shotgun (WGS) entry which is preliminary data.</text>
</comment>
<dbReference type="EMBL" id="JACBXS010000016">
    <property type="protein sequence ID" value="NYS25232.1"/>
    <property type="molecule type" value="Genomic_DNA"/>
</dbReference>
<evidence type="ECO:0000256" key="7">
    <source>
        <dbReference type="ARBA" id="ARBA00023136"/>
    </source>
</evidence>
<dbReference type="InterPro" id="IPR036739">
    <property type="entry name" value="SLC41_membr_dom_sf"/>
</dbReference>
<keyword evidence="3 9" id="KW-0813">Transport</keyword>
<evidence type="ECO:0000256" key="2">
    <source>
        <dbReference type="ARBA" id="ARBA00009749"/>
    </source>
</evidence>
<dbReference type="Gene3D" id="1.25.60.10">
    <property type="entry name" value="MgtE N-terminal domain-like"/>
    <property type="match status" value="1"/>
</dbReference>
<evidence type="ECO:0000256" key="3">
    <source>
        <dbReference type="ARBA" id="ARBA00022448"/>
    </source>
</evidence>
<dbReference type="InterPro" id="IPR046342">
    <property type="entry name" value="CBS_dom_sf"/>
</dbReference>
<dbReference type="RefSeq" id="WP_179905935.1">
    <property type="nucleotide sequence ID" value="NZ_JACBXS010000016.1"/>
</dbReference>
<dbReference type="PANTHER" id="PTHR41394:SF8">
    <property type="entry name" value="MAGNESIUM TRANSPORTER MGTE"/>
    <property type="match status" value="1"/>
</dbReference>
<evidence type="ECO:0000313" key="11">
    <source>
        <dbReference type="EMBL" id="NYS25232.1"/>
    </source>
</evidence>
<dbReference type="SUPFAM" id="SSF54631">
    <property type="entry name" value="CBS-domain pair"/>
    <property type="match status" value="1"/>
</dbReference>
<dbReference type="Proteomes" id="UP000529417">
    <property type="component" value="Unassembled WGS sequence"/>
</dbReference>
<dbReference type="GO" id="GO:0015095">
    <property type="term" value="F:magnesium ion transmembrane transporter activity"/>
    <property type="evidence" value="ECO:0007669"/>
    <property type="project" value="UniProtKB-UniRule"/>
</dbReference>
<keyword evidence="4 9" id="KW-0812">Transmembrane</keyword>
<feature type="transmembrane region" description="Helical" evidence="9">
    <location>
        <begin position="443"/>
        <end position="466"/>
    </location>
</feature>
<comment type="subcellular location">
    <subcellularLocation>
        <location evidence="9">Cell membrane</location>
        <topology evidence="9">Multi-pass membrane protein</topology>
    </subcellularLocation>
    <subcellularLocation>
        <location evidence="1">Membrane</location>
        <topology evidence="1">Multi-pass membrane protein</topology>
    </subcellularLocation>
</comment>
<accession>A0A7Z0I073</accession>
<dbReference type="Pfam" id="PF01769">
    <property type="entry name" value="MgtE"/>
    <property type="match status" value="1"/>
</dbReference>
<keyword evidence="5 9" id="KW-0460">Magnesium</keyword>
<organism evidence="11 12">
    <name type="scientific">Rhabdonatronobacter sediminivivens</name>
    <dbReference type="NCBI Taxonomy" id="2743469"/>
    <lineage>
        <taxon>Bacteria</taxon>
        <taxon>Pseudomonadati</taxon>
        <taxon>Pseudomonadota</taxon>
        <taxon>Alphaproteobacteria</taxon>
        <taxon>Rhodobacterales</taxon>
        <taxon>Paracoccaceae</taxon>
        <taxon>Rhabdonatronobacter</taxon>
    </lineage>
</organism>
<dbReference type="NCBIfam" id="TIGR00400">
    <property type="entry name" value="mgtE"/>
    <property type="match status" value="1"/>
</dbReference>
<reference evidence="11 12" key="1">
    <citation type="journal article" date="2000" name="Arch. Microbiol.">
        <title>Rhodobaca bogoriensis gen. nov. and sp. nov., an alkaliphilic purple nonsulfur bacterium from African Rift Valley soda lakes.</title>
        <authorList>
            <person name="Milford A.D."/>
            <person name="Achenbach L.A."/>
            <person name="Jung D.O."/>
            <person name="Madigan M.T."/>
        </authorList>
    </citation>
    <scope>NUCLEOTIDE SEQUENCE [LARGE SCALE GENOMIC DNA]</scope>
    <source>
        <strain evidence="11 12">2376</strain>
    </source>
</reference>
<feature type="transmembrane region" description="Helical" evidence="9">
    <location>
        <begin position="305"/>
        <end position="325"/>
    </location>
</feature>
<name>A0A7Z0I073_9RHOB</name>
<protein>
    <recommendedName>
        <fullName evidence="9">Magnesium transporter MgtE</fullName>
    </recommendedName>
</protein>
<dbReference type="SMART" id="SM00924">
    <property type="entry name" value="MgtE_N"/>
    <property type="match status" value="1"/>
</dbReference>
<dbReference type="SMART" id="SM00116">
    <property type="entry name" value="CBS"/>
    <property type="match status" value="2"/>
</dbReference>
<feature type="transmembrane region" description="Helical" evidence="9">
    <location>
        <begin position="405"/>
        <end position="431"/>
    </location>
</feature>
<comment type="function">
    <text evidence="9">Acts as a magnesium transporter.</text>
</comment>
<dbReference type="GO" id="GO:0046872">
    <property type="term" value="F:metal ion binding"/>
    <property type="evidence" value="ECO:0007669"/>
    <property type="project" value="UniProtKB-KW"/>
</dbReference>
<feature type="domain" description="CBS" evidence="10">
    <location>
        <begin position="221"/>
        <end position="277"/>
    </location>
</feature>
<comment type="similarity">
    <text evidence="2 9">Belongs to the SLC41A transporter family.</text>
</comment>
<comment type="subunit">
    <text evidence="9">Homodimer.</text>
</comment>
<evidence type="ECO:0000256" key="9">
    <source>
        <dbReference type="RuleBase" id="RU362011"/>
    </source>
</evidence>
<dbReference type="Gene3D" id="3.10.580.10">
    <property type="entry name" value="CBS-domain"/>
    <property type="match status" value="1"/>
</dbReference>
<evidence type="ECO:0000259" key="10">
    <source>
        <dbReference type="PROSITE" id="PS51371"/>
    </source>
</evidence>
<keyword evidence="12" id="KW-1185">Reference proteome</keyword>
<feature type="transmembrane region" description="Helical" evidence="9">
    <location>
        <begin position="337"/>
        <end position="358"/>
    </location>
</feature>
<evidence type="ECO:0000313" key="12">
    <source>
        <dbReference type="Proteomes" id="UP000529417"/>
    </source>
</evidence>
<dbReference type="AlphaFoldDB" id="A0A7Z0I073"/>
<dbReference type="CDD" id="cd04606">
    <property type="entry name" value="CBS_pair_Mg_transporter"/>
    <property type="match status" value="1"/>
</dbReference>
<sequence>MTKHTTLADFRFDPDAQQDGYVDAAFIALEITRLLRDNELTTVREFLETQELADVAAYVEELDADHDLQAMRLLPLHDQAELIGYLRPSSQVAIATALSRRELARLMTAMSHDERADLYKHLEPEAQEAILPALTKAEREDLRRLAAYEEWTVGSVMTSDYATLRPEMTSSEAIEALRAQALEAETIYNAYIVNDARQLVGVVSLRDLLTARPRQPVSDVMETDPIWIRAEAEQEEAARMVARYDLLALPVLDAEDRLVGIVTADDAMDVVEDETTEDIHKSGMVAPFETSVAEATIAMLYKARIYWLVLLVFGNIFSGAGIAAFEDTIAAHLSLLFFLPLLIASGGNAGTQSATLMVRALATGDVRVSDFGWLLGREAVIALALGLTMALAVSLIGVWRGGPEIAVVVALSMVAIVLIGALLGMCLPFIFAKVDRDPAAASGPLVTSIADVLGVLMYFGIASVLLDF</sequence>
<evidence type="ECO:0000256" key="4">
    <source>
        <dbReference type="ARBA" id="ARBA00022692"/>
    </source>
</evidence>
<keyword evidence="9" id="KW-1003">Cell membrane</keyword>
<dbReference type="InterPro" id="IPR000644">
    <property type="entry name" value="CBS_dom"/>
</dbReference>
<dbReference type="InterPro" id="IPR038076">
    <property type="entry name" value="MgtE_N_sf"/>
</dbReference>